<dbReference type="OMA" id="HFRYVPA"/>
<feature type="compositionally biased region" description="Basic residues" evidence="1">
    <location>
        <begin position="102"/>
        <end position="114"/>
    </location>
</feature>
<accession>A0A0U1M3V7</accession>
<feature type="region of interest" description="Disordered" evidence="1">
    <location>
        <begin position="222"/>
        <end position="299"/>
    </location>
</feature>
<gene>
    <name evidence="2" type="ORF">PISL3812_07113</name>
</gene>
<feature type="compositionally biased region" description="Basic and acidic residues" evidence="1">
    <location>
        <begin position="176"/>
        <end position="190"/>
    </location>
</feature>
<protein>
    <submittedName>
        <fullName evidence="2">Uncharacterized protein</fullName>
    </submittedName>
</protein>
<reference evidence="2 3" key="1">
    <citation type="submission" date="2015-04" db="EMBL/GenBank/DDBJ databases">
        <authorList>
            <person name="Syromyatnikov M.Y."/>
            <person name="Popov V.N."/>
        </authorList>
    </citation>
    <scope>NUCLEOTIDE SEQUENCE [LARGE SCALE GENOMIC DNA]</scope>
    <source>
        <strain evidence="2">WF-38-12</strain>
    </source>
</reference>
<proteinExistence type="predicted"/>
<name>A0A0U1M3V7_TALIS</name>
<dbReference type="OrthoDB" id="4148828at2759"/>
<feature type="compositionally biased region" description="Polar residues" evidence="1">
    <location>
        <begin position="263"/>
        <end position="279"/>
    </location>
</feature>
<evidence type="ECO:0000313" key="2">
    <source>
        <dbReference type="EMBL" id="CRG90072.1"/>
    </source>
</evidence>
<organism evidence="2 3">
    <name type="scientific">Talaromyces islandicus</name>
    <name type="common">Penicillium islandicum</name>
    <dbReference type="NCBI Taxonomy" id="28573"/>
    <lineage>
        <taxon>Eukaryota</taxon>
        <taxon>Fungi</taxon>
        <taxon>Dikarya</taxon>
        <taxon>Ascomycota</taxon>
        <taxon>Pezizomycotina</taxon>
        <taxon>Eurotiomycetes</taxon>
        <taxon>Eurotiomycetidae</taxon>
        <taxon>Eurotiales</taxon>
        <taxon>Trichocomaceae</taxon>
        <taxon>Talaromyces</taxon>
        <taxon>Talaromyces sect. Islandici</taxon>
    </lineage>
</organism>
<evidence type="ECO:0000256" key="1">
    <source>
        <dbReference type="SAM" id="MobiDB-lite"/>
    </source>
</evidence>
<dbReference type="EMBL" id="CVMT01000007">
    <property type="protein sequence ID" value="CRG90072.1"/>
    <property type="molecule type" value="Genomic_DNA"/>
</dbReference>
<feature type="region of interest" description="Disordered" evidence="1">
    <location>
        <begin position="72"/>
        <end position="116"/>
    </location>
</feature>
<dbReference type="Proteomes" id="UP000054383">
    <property type="component" value="Unassembled WGS sequence"/>
</dbReference>
<feature type="compositionally biased region" description="Basic residues" evidence="1">
    <location>
        <begin position="236"/>
        <end position="250"/>
    </location>
</feature>
<sequence>MASFVNTSLDILRRHKHNRRPRMHSRWGDVAITAPIDGAWSQYNNPHLKGKKLYGPGFVPGVATGGNKEVLLLDDGFSSDDGSEDEDEEEEEEQMEKEKEEKKKKRDSKTRRLTRILLPSNVNSPAKKVEEKPIEFEYKPVRPDYAQEVAEKRDLESRPHFRYVPASEAFFRELQDSTTKHAQREEDGCVKKHAIKRKPVPQQRSHSCDPYVVSDDIVVDSREAIPGTLPSNSTTIHRKPTTTSSRKHAHQKEPSDQTRGRTKPNQQKLDFQRSQSATVHRSRRRTMTLDMVGDQEDLW</sequence>
<keyword evidence="3" id="KW-1185">Reference proteome</keyword>
<evidence type="ECO:0000313" key="3">
    <source>
        <dbReference type="Proteomes" id="UP000054383"/>
    </source>
</evidence>
<dbReference type="AlphaFoldDB" id="A0A0U1M3V7"/>
<feature type="region of interest" description="Disordered" evidence="1">
    <location>
        <begin position="176"/>
        <end position="209"/>
    </location>
</feature>
<feature type="compositionally biased region" description="Acidic residues" evidence="1">
    <location>
        <begin position="77"/>
        <end position="95"/>
    </location>
</feature>